<dbReference type="AlphaFoldDB" id="A0A6J5TK88"/>
<gene>
    <name evidence="2" type="ORF">CURHAP_LOCUS5590</name>
</gene>
<organism evidence="2 3">
    <name type="scientific">Prunus armeniaca</name>
    <name type="common">Apricot</name>
    <name type="synonym">Armeniaca vulgaris</name>
    <dbReference type="NCBI Taxonomy" id="36596"/>
    <lineage>
        <taxon>Eukaryota</taxon>
        <taxon>Viridiplantae</taxon>
        <taxon>Streptophyta</taxon>
        <taxon>Embryophyta</taxon>
        <taxon>Tracheophyta</taxon>
        <taxon>Spermatophyta</taxon>
        <taxon>Magnoliopsida</taxon>
        <taxon>eudicotyledons</taxon>
        <taxon>Gunneridae</taxon>
        <taxon>Pentapetalae</taxon>
        <taxon>rosids</taxon>
        <taxon>fabids</taxon>
        <taxon>Rosales</taxon>
        <taxon>Rosaceae</taxon>
        <taxon>Amygdaloideae</taxon>
        <taxon>Amygdaleae</taxon>
        <taxon>Prunus</taxon>
    </lineage>
</organism>
<dbReference type="Proteomes" id="UP000507222">
    <property type="component" value="Unassembled WGS sequence"/>
</dbReference>
<protein>
    <submittedName>
        <fullName evidence="2">Uncharacterized protein</fullName>
    </submittedName>
</protein>
<proteinExistence type="predicted"/>
<sequence length="90" mass="10136">MGFKLIQLGKLGLAVKRKRRARQSRTGPVACPMKLTPIPTQDEDLPNQLRHTSLLTQAHPPLHLRQVGWAERIGWDGVCVTVSSERENLM</sequence>
<evidence type="ECO:0000256" key="1">
    <source>
        <dbReference type="SAM" id="MobiDB-lite"/>
    </source>
</evidence>
<dbReference type="EMBL" id="CAEKDK010000001">
    <property type="protein sequence ID" value="CAB4264079.1"/>
    <property type="molecule type" value="Genomic_DNA"/>
</dbReference>
<reference evidence="2 3" key="1">
    <citation type="submission" date="2020-05" db="EMBL/GenBank/DDBJ databases">
        <authorList>
            <person name="Campoy J."/>
            <person name="Schneeberger K."/>
            <person name="Spophaly S."/>
        </authorList>
    </citation>
    <scope>NUCLEOTIDE SEQUENCE [LARGE SCALE GENOMIC DNA]</scope>
    <source>
        <strain evidence="2">PruArmRojPasFocal</strain>
    </source>
</reference>
<name>A0A6J5TK88_PRUAR</name>
<evidence type="ECO:0000313" key="2">
    <source>
        <dbReference type="EMBL" id="CAB4264079.1"/>
    </source>
</evidence>
<evidence type="ECO:0000313" key="3">
    <source>
        <dbReference type="Proteomes" id="UP000507222"/>
    </source>
</evidence>
<accession>A0A6J5TK88</accession>
<feature type="region of interest" description="Disordered" evidence="1">
    <location>
        <begin position="19"/>
        <end position="43"/>
    </location>
</feature>